<dbReference type="Proteomes" id="UP000283576">
    <property type="component" value="Unassembled WGS sequence"/>
</dbReference>
<evidence type="ECO:0000313" key="6">
    <source>
        <dbReference type="Proteomes" id="UP000321057"/>
    </source>
</evidence>
<protein>
    <submittedName>
        <fullName evidence="2">Uncharacterized protein</fullName>
    </submittedName>
</protein>
<reference evidence="2 5" key="1">
    <citation type="journal article" date="2016" name="Front. Microbiol.">
        <title>Comprehensive Phylogenetic Analysis of Bovine Non-aureus Staphylococci Species Based on Whole-Genome Sequencing.</title>
        <authorList>
            <person name="Naushad S."/>
            <person name="Barkema H.W."/>
            <person name="Luby C."/>
            <person name="Condas L.A."/>
            <person name="Nobrega D.B."/>
            <person name="Carson D.A."/>
            <person name="De Buck J."/>
        </authorList>
    </citation>
    <scope>NUCLEOTIDE SEQUENCE [LARGE SCALE GENOMIC DNA]</scope>
    <source>
        <strain evidence="2 5">SNUC 1388</strain>
    </source>
</reference>
<evidence type="ECO:0000313" key="3">
    <source>
        <dbReference type="EMBL" id="SUM32200.1"/>
    </source>
</evidence>
<dbReference type="Proteomes" id="UP000255277">
    <property type="component" value="Unassembled WGS sequence"/>
</dbReference>
<gene>
    <name evidence="2" type="ORF">BUZ01_10390</name>
    <name evidence="3" type="ORF">NCTC12195_01641</name>
    <name evidence="1" type="ORF">SGA02_04500</name>
</gene>
<dbReference type="EMBL" id="BKAX01000001">
    <property type="protein sequence ID" value="GEQ04622.1"/>
    <property type="molecule type" value="Genomic_DNA"/>
</dbReference>
<dbReference type="EMBL" id="UHDK01000001">
    <property type="protein sequence ID" value="SUM32200.1"/>
    <property type="molecule type" value="Genomic_DNA"/>
</dbReference>
<dbReference type="RefSeq" id="WP_042739726.1">
    <property type="nucleotide sequence ID" value="NZ_BKAX01000001.1"/>
</dbReference>
<reference evidence="3 4" key="2">
    <citation type="submission" date="2018-06" db="EMBL/GenBank/DDBJ databases">
        <authorList>
            <consortium name="Pathogen Informatics"/>
            <person name="Doyle S."/>
        </authorList>
    </citation>
    <scope>NUCLEOTIDE SEQUENCE [LARGE SCALE GENOMIC DNA]</scope>
    <source>
        <strain evidence="3 4">NCTC12195</strain>
    </source>
</reference>
<evidence type="ECO:0000313" key="2">
    <source>
        <dbReference type="EMBL" id="RIL42177.1"/>
    </source>
</evidence>
<dbReference type="AlphaFoldDB" id="A0A0D0RLA5"/>
<organism evidence="2 5">
    <name type="scientific">Staphylococcus gallinarum</name>
    <dbReference type="NCBI Taxonomy" id="1293"/>
    <lineage>
        <taxon>Bacteria</taxon>
        <taxon>Bacillati</taxon>
        <taxon>Bacillota</taxon>
        <taxon>Bacilli</taxon>
        <taxon>Bacillales</taxon>
        <taxon>Staphylococcaceae</taxon>
        <taxon>Staphylococcus</taxon>
    </lineage>
</organism>
<keyword evidence="6" id="KW-1185">Reference proteome</keyword>
<dbReference type="GeneID" id="93845786"/>
<dbReference type="Proteomes" id="UP000321057">
    <property type="component" value="Unassembled WGS sequence"/>
</dbReference>
<reference evidence="1 6" key="3">
    <citation type="submission" date="2019-07" db="EMBL/GenBank/DDBJ databases">
        <title>Whole genome shotgun sequence of Staphylococcus gallinarum NBRC 109767.</title>
        <authorList>
            <person name="Hosoyama A."/>
            <person name="Uohara A."/>
            <person name="Ohji S."/>
            <person name="Ichikawa N."/>
        </authorList>
    </citation>
    <scope>NUCLEOTIDE SEQUENCE [LARGE SCALE GENOMIC DNA]</scope>
    <source>
        <strain evidence="1 6">NBRC 109767</strain>
    </source>
</reference>
<dbReference type="EMBL" id="QXRZ01000006">
    <property type="protein sequence ID" value="RIL42177.1"/>
    <property type="molecule type" value="Genomic_DNA"/>
</dbReference>
<accession>A0A0D0RLA5</accession>
<evidence type="ECO:0000313" key="5">
    <source>
        <dbReference type="Proteomes" id="UP000283576"/>
    </source>
</evidence>
<proteinExistence type="predicted"/>
<name>A0A0D0RLA5_STAGA</name>
<evidence type="ECO:0000313" key="4">
    <source>
        <dbReference type="Proteomes" id="UP000255277"/>
    </source>
</evidence>
<dbReference type="OrthoDB" id="2394797at2"/>
<sequence length="79" mass="9229">MEPLGECNYINPSTISLDWECFVISKSDMELDGLPQELINSWMAQNIIKPFSIRNNEINFKTTDIKNALEQQNWYYAPN</sequence>
<evidence type="ECO:0000313" key="1">
    <source>
        <dbReference type="EMBL" id="GEQ04622.1"/>
    </source>
</evidence>